<dbReference type="InterPro" id="IPR045514">
    <property type="entry name" value="DUF6478"/>
</dbReference>
<gene>
    <name evidence="2" type="ORF">TRN7648_02278</name>
</gene>
<dbReference type="RefSeq" id="WP_058247749.1">
    <property type="nucleotide sequence ID" value="NZ_CYSE01000003.1"/>
</dbReference>
<dbReference type="AlphaFoldDB" id="A0A0P1GCI1"/>
<dbReference type="Proteomes" id="UP000054935">
    <property type="component" value="Unassembled WGS sequence"/>
</dbReference>
<sequence length="257" mass="29611">MAGEKQGWLERRLHAAALRRWSQAAAAAETTDLAELRQQRARARRLKNHIDRLIHVSESRLALPLIGNQSFPRPADADWAWRPELWCGPLPVAGVSSVQSKSMLGHEATLFHDCAHSELTLRQIRNMREADLAAFGLRMDVFQFTGSYLSLAIDLPEEAARGLKRKHLIRIDTIVEMEKPLEIFARLNIKHGPNTEQIVRELPLHEEDITVEFDLAYTKLNEKRVEKMWLDLIFEGPQMNQVILRDLTFSRRKRAEL</sequence>
<proteinExistence type="predicted"/>
<evidence type="ECO:0000256" key="1">
    <source>
        <dbReference type="SAM" id="Coils"/>
    </source>
</evidence>
<dbReference type="OrthoDB" id="7827015at2"/>
<dbReference type="Pfam" id="PF20086">
    <property type="entry name" value="DUF6478"/>
    <property type="match status" value="1"/>
</dbReference>
<protein>
    <submittedName>
        <fullName evidence="2">Uncharacterized protein</fullName>
    </submittedName>
</protein>
<keyword evidence="3" id="KW-1185">Reference proteome</keyword>
<evidence type="ECO:0000313" key="3">
    <source>
        <dbReference type="Proteomes" id="UP000054935"/>
    </source>
</evidence>
<keyword evidence="1" id="KW-0175">Coiled coil</keyword>
<reference evidence="2 3" key="1">
    <citation type="submission" date="2015-09" db="EMBL/GenBank/DDBJ databases">
        <authorList>
            <consortium name="Swine Surveillance"/>
        </authorList>
    </citation>
    <scope>NUCLEOTIDE SEQUENCE [LARGE SCALE GENOMIC DNA]</scope>
    <source>
        <strain evidence="2 3">CECT 7648</strain>
    </source>
</reference>
<accession>A0A0P1GCI1</accession>
<organism evidence="2 3">
    <name type="scientific">Tropicibacter naphthalenivorans</name>
    <dbReference type="NCBI Taxonomy" id="441103"/>
    <lineage>
        <taxon>Bacteria</taxon>
        <taxon>Pseudomonadati</taxon>
        <taxon>Pseudomonadota</taxon>
        <taxon>Alphaproteobacteria</taxon>
        <taxon>Rhodobacterales</taxon>
        <taxon>Roseobacteraceae</taxon>
        <taxon>Tropicibacter</taxon>
    </lineage>
</organism>
<evidence type="ECO:0000313" key="2">
    <source>
        <dbReference type="EMBL" id="CUH79010.1"/>
    </source>
</evidence>
<name>A0A0P1GCI1_9RHOB</name>
<dbReference type="STRING" id="441103.TRN7648_02278"/>
<dbReference type="EMBL" id="CYSE01000003">
    <property type="protein sequence ID" value="CUH79010.1"/>
    <property type="molecule type" value="Genomic_DNA"/>
</dbReference>
<feature type="coiled-coil region" evidence="1">
    <location>
        <begin position="26"/>
        <end position="53"/>
    </location>
</feature>